<feature type="DNA-binding region" description="H-T-H motif" evidence="5">
    <location>
        <begin position="33"/>
        <end position="52"/>
    </location>
</feature>
<gene>
    <name evidence="7" type="ORF">SAMN06275492_12214</name>
</gene>
<dbReference type="PRINTS" id="PR00455">
    <property type="entry name" value="HTHTETR"/>
</dbReference>
<dbReference type="RefSeq" id="WP_159448295.1">
    <property type="nucleotide sequence ID" value="NZ_FXBB01000022.1"/>
</dbReference>
<dbReference type="Proteomes" id="UP000193355">
    <property type="component" value="Unassembled WGS sequence"/>
</dbReference>
<dbReference type="PANTHER" id="PTHR30055:SF240">
    <property type="entry name" value="HTH-TYPE TRANSCRIPTIONAL REGULATOR ACRR"/>
    <property type="match status" value="1"/>
</dbReference>
<dbReference type="STRING" id="561720.SAMN06275492_12214"/>
<dbReference type="InterPro" id="IPR001647">
    <property type="entry name" value="HTH_TetR"/>
</dbReference>
<evidence type="ECO:0000256" key="4">
    <source>
        <dbReference type="ARBA" id="ARBA00023163"/>
    </source>
</evidence>
<protein>
    <submittedName>
        <fullName evidence="7">Transcriptional regulator, TetR family</fullName>
    </submittedName>
</protein>
<dbReference type="EMBL" id="FXBB01000022">
    <property type="protein sequence ID" value="SMG36761.1"/>
    <property type="molecule type" value="Genomic_DNA"/>
</dbReference>
<keyword evidence="3 5" id="KW-0238">DNA-binding</keyword>
<evidence type="ECO:0000259" key="6">
    <source>
        <dbReference type="PROSITE" id="PS50977"/>
    </source>
</evidence>
<evidence type="ECO:0000256" key="1">
    <source>
        <dbReference type="ARBA" id="ARBA00022491"/>
    </source>
</evidence>
<accession>A0A1X7K789</accession>
<evidence type="ECO:0000256" key="5">
    <source>
        <dbReference type="PROSITE-ProRule" id="PRU00335"/>
    </source>
</evidence>
<dbReference type="PANTHER" id="PTHR30055">
    <property type="entry name" value="HTH-TYPE TRANSCRIPTIONAL REGULATOR RUTR"/>
    <property type="match status" value="1"/>
</dbReference>
<dbReference type="Pfam" id="PF08361">
    <property type="entry name" value="TetR_C_2"/>
    <property type="match status" value="1"/>
</dbReference>
<keyword evidence="2" id="KW-0805">Transcription regulation</keyword>
<evidence type="ECO:0000256" key="2">
    <source>
        <dbReference type="ARBA" id="ARBA00023015"/>
    </source>
</evidence>
<evidence type="ECO:0000313" key="7">
    <source>
        <dbReference type="EMBL" id="SMG36761.1"/>
    </source>
</evidence>
<sequence>MARRTREEAAKTREKLLSVATDLFSKKGVDGVTLVEIGKEAGFTKGALYRHFGGKPGLLKELMDYGAEKVDQLEESCLKGPEEPLDRLRAMVMEEMEVFEGRQELQRILAIFLDRRSLAEDEGILSSIESLRDRTIGRIKSVMEEAKEKGHISKEIDLTVAAESLRLLIFGLMERKLYSSSPYDLSSQAKPMLELFFRALRP</sequence>
<proteinExistence type="predicted"/>
<dbReference type="Pfam" id="PF00440">
    <property type="entry name" value="TetR_N"/>
    <property type="match status" value="1"/>
</dbReference>
<dbReference type="OrthoDB" id="9798857at2"/>
<keyword evidence="4" id="KW-0804">Transcription</keyword>
<dbReference type="AlphaFoldDB" id="A0A1X7K789"/>
<dbReference type="Gene3D" id="1.10.357.10">
    <property type="entry name" value="Tetracycline Repressor, domain 2"/>
    <property type="match status" value="1"/>
</dbReference>
<dbReference type="SUPFAM" id="SSF46689">
    <property type="entry name" value="Homeodomain-like"/>
    <property type="match status" value="1"/>
</dbReference>
<dbReference type="GO" id="GO:0000976">
    <property type="term" value="F:transcription cis-regulatory region binding"/>
    <property type="evidence" value="ECO:0007669"/>
    <property type="project" value="TreeGrafter"/>
</dbReference>
<organism evidence="7 8">
    <name type="scientific">Dethiosulfovibrio salsuginis</name>
    <dbReference type="NCBI Taxonomy" id="561720"/>
    <lineage>
        <taxon>Bacteria</taxon>
        <taxon>Thermotogati</taxon>
        <taxon>Synergistota</taxon>
        <taxon>Synergistia</taxon>
        <taxon>Synergistales</taxon>
        <taxon>Dethiosulfovibrionaceae</taxon>
        <taxon>Dethiosulfovibrio</taxon>
    </lineage>
</organism>
<dbReference type="GO" id="GO:0003700">
    <property type="term" value="F:DNA-binding transcription factor activity"/>
    <property type="evidence" value="ECO:0007669"/>
    <property type="project" value="TreeGrafter"/>
</dbReference>
<keyword evidence="1" id="KW-0678">Repressor</keyword>
<feature type="domain" description="HTH tetR-type" evidence="6">
    <location>
        <begin position="10"/>
        <end position="70"/>
    </location>
</feature>
<evidence type="ECO:0000256" key="3">
    <source>
        <dbReference type="ARBA" id="ARBA00023125"/>
    </source>
</evidence>
<name>A0A1X7K789_9BACT</name>
<dbReference type="PROSITE" id="PS50977">
    <property type="entry name" value="HTH_TETR_2"/>
    <property type="match status" value="1"/>
</dbReference>
<evidence type="ECO:0000313" key="8">
    <source>
        <dbReference type="Proteomes" id="UP000193355"/>
    </source>
</evidence>
<dbReference type="InterPro" id="IPR009057">
    <property type="entry name" value="Homeodomain-like_sf"/>
</dbReference>
<keyword evidence="8" id="KW-1185">Reference proteome</keyword>
<dbReference type="InterPro" id="IPR013572">
    <property type="entry name" value="Tscrpt_reg_MAATS_C"/>
</dbReference>
<dbReference type="SUPFAM" id="SSF48498">
    <property type="entry name" value="Tetracyclin repressor-like, C-terminal domain"/>
    <property type="match status" value="1"/>
</dbReference>
<reference evidence="8" key="1">
    <citation type="submission" date="2017-04" db="EMBL/GenBank/DDBJ databases">
        <authorList>
            <person name="Varghese N."/>
            <person name="Submissions S."/>
        </authorList>
    </citation>
    <scope>NUCLEOTIDE SEQUENCE [LARGE SCALE GENOMIC DNA]</scope>
    <source>
        <strain evidence="8">USBA 82</strain>
    </source>
</reference>
<dbReference type="InterPro" id="IPR050109">
    <property type="entry name" value="HTH-type_TetR-like_transc_reg"/>
</dbReference>
<dbReference type="InterPro" id="IPR036271">
    <property type="entry name" value="Tet_transcr_reg_TetR-rel_C_sf"/>
</dbReference>